<dbReference type="GO" id="GO:0005737">
    <property type="term" value="C:cytoplasm"/>
    <property type="evidence" value="ECO:0007669"/>
    <property type="project" value="UniProtKB-SubCell"/>
</dbReference>
<evidence type="ECO:0000256" key="7">
    <source>
        <dbReference type="ARBA" id="ARBA00032129"/>
    </source>
</evidence>
<evidence type="ECO:0000256" key="3">
    <source>
        <dbReference type="ARBA" id="ARBA00023284"/>
    </source>
</evidence>
<reference evidence="8" key="1">
    <citation type="journal article" date="2023" name="G3 (Bethesda)">
        <title>Whole genome assembly and annotation of the endangered Caribbean coral Acropora cervicornis.</title>
        <authorList>
            <person name="Selwyn J.D."/>
            <person name="Vollmer S.V."/>
        </authorList>
    </citation>
    <scope>NUCLEOTIDE SEQUENCE</scope>
    <source>
        <strain evidence="8">K2</strain>
    </source>
</reference>
<comment type="subcellular location">
    <subcellularLocation>
        <location evidence="1">Cytoplasm</location>
    </subcellularLocation>
</comment>
<dbReference type="AlphaFoldDB" id="A0AAD9V7E5"/>
<keyword evidence="2" id="KW-0963">Cytoplasm</keyword>
<evidence type="ECO:0000256" key="5">
    <source>
        <dbReference type="ARBA" id="ARBA00023849"/>
    </source>
</evidence>
<dbReference type="GO" id="GO:0016209">
    <property type="term" value="F:antioxidant activity"/>
    <property type="evidence" value="ECO:0007669"/>
    <property type="project" value="TreeGrafter"/>
</dbReference>
<gene>
    <name evidence="8" type="ORF">P5673_012796</name>
</gene>
<proteinExistence type="inferred from homology"/>
<dbReference type="PANTHER" id="PTHR28630:SF31">
    <property type="entry name" value="PEROXIREDOXIN-LIKE 2A"/>
    <property type="match status" value="1"/>
</dbReference>
<dbReference type="EMBL" id="JARQWQ010000024">
    <property type="protein sequence ID" value="KAK2563792.1"/>
    <property type="molecule type" value="Genomic_DNA"/>
</dbReference>
<reference evidence="8" key="2">
    <citation type="journal article" date="2023" name="Science">
        <title>Genomic signatures of disease resistance in endangered staghorn corals.</title>
        <authorList>
            <person name="Vollmer S.V."/>
            <person name="Selwyn J.D."/>
            <person name="Despard B.A."/>
            <person name="Roesel C.L."/>
        </authorList>
    </citation>
    <scope>NUCLEOTIDE SEQUENCE</scope>
    <source>
        <strain evidence="8">K2</strain>
    </source>
</reference>
<evidence type="ECO:0000256" key="4">
    <source>
        <dbReference type="ARBA" id="ARBA00023787"/>
    </source>
</evidence>
<keyword evidence="3" id="KW-0676">Redox-active center</keyword>
<dbReference type="Pfam" id="PF13911">
    <property type="entry name" value="AhpC-TSA_2"/>
    <property type="match status" value="1"/>
</dbReference>
<evidence type="ECO:0000256" key="1">
    <source>
        <dbReference type="ARBA" id="ARBA00004496"/>
    </source>
</evidence>
<dbReference type="PANTHER" id="PTHR28630">
    <property type="match status" value="1"/>
</dbReference>
<dbReference type="InterPro" id="IPR032801">
    <property type="entry name" value="PXL2A/B/C"/>
</dbReference>
<comment type="caution">
    <text evidence="8">The sequence shown here is derived from an EMBL/GenBank/DDBJ whole genome shotgun (WGS) entry which is preliminary data.</text>
</comment>
<evidence type="ECO:0000313" key="8">
    <source>
        <dbReference type="EMBL" id="KAK2563792.1"/>
    </source>
</evidence>
<comment type="similarity">
    <text evidence="4">Belongs to the peroxiredoxin-like PRXL2 family. PRXL2A subfamily.</text>
</comment>
<dbReference type="Proteomes" id="UP001249851">
    <property type="component" value="Unassembled WGS sequence"/>
</dbReference>
<organism evidence="8 9">
    <name type="scientific">Acropora cervicornis</name>
    <name type="common">Staghorn coral</name>
    <dbReference type="NCBI Taxonomy" id="6130"/>
    <lineage>
        <taxon>Eukaryota</taxon>
        <taxon>Metazoa</taxon>
        <taxon>Cnidaria</taxon>
        <taxon>Anthozoa</taxon>
        <taxon>Hexacorallia</taxon>
        <taxon>Scleractinia</taxon>
        <taxon>Astrocoeniina</taxon>
        <taxon>Acroporidae</taxon>
        <taxon>Acropora</taxon>
    </lineage>
</organism>
<evidence type="ECO:0000256" key="2">
    <source>
        <dbReference type="ARBA" id="ARBA00022490"/>
    </source>
</evidence>
<name>A0AAD9V7E5_ACRCE</name>
<keyword evidence="9" id="KW-1185">Reference proteome</keyword>
<sequence length="206" mass="22720">MQEKGGMMVWLLGAGGVAAIAGILAANWDWYGNSARPDLQYLSAIKLKSLDGSGKHLIASELWRKSGAVIMVEALELSSLIPELDQKGVNLVGVVHEEKGAKEFQPFLSSPLYLDEEKKFYGPEQRWMSISGFLRLSVWRSFFRAKGKGVKGNWLGEGRLLGGVFVVGPGDQGILLDHKEKEFGDKVELQKVKDAVSKMKFSSSKY</sequence>
<evidence type="ECO:0000313" key="9">
    <source>
        <dbReference type="Proteomes" id="UP001249851"/>
    </source>
</evidence>
<evidence type="ECO:0000256" key="6">
    <source>
        <dbReference type="ARBA" id="ARBA00032058"/>
    </source>
</evidence>
<accession>A0AAD9V7E5</accession>
<protein>
    <recommendedName>
        <fullName evidence="5">Peroxiredoxin-like 2A</fullName>
    </recommendedName>
    <alternativeName>
        <fullName evidence="7">Peroxiredoxin-like 2 activated in M-CSF stimulated monocytes</fullName>
    </alternativeName>
    <alternativeName>
        <fullName evidence="6">Redox-regulatory protein FAM213A</fullName>
    </alternativeName>
</protein>